<dbReference type="Gene3D" id="2.60.40.10">
    <property type="entry name" value="Immunoglobulins"/>
    <property type="match status" value="1"/>
</dbReference>
<dbReference type="Pfam" id="PF23951">
    <property type="entry name" value="DUF7282"/>
    <property type="match status" value="2"/>
</dbReference>
<dbReference type="InterPro" id="IPR011635">
    <property type="entry name" value="CARDB"/>
</dbReference>
<keyword evidence="1" id="KW-1133">Transmembrane helix</keyword>
<dbReference type="InterPro" id="IPR055706">
    <property type="entry name" value="Slg1/2_DUF7282"/>
</dbReference>
<gene>
    <name evidence="4" type="ordered locus">Nmag_1869</name>
</gene>
<dbReference type="PaxDb" id="547559-Nmag_1869"/>
<feature type="domain" description="DUF7282" evidence="3">
    <location>
        <begin position="74"/>
        <end position="184"/>
    </location>
</feature>
<dbReference type="STRING" id="547559.Nmag_1869"/>
<protein>
    <recommendedName>
        <fullName evidence="6">CARDB domain-containing protein</fullName>
    </recommendedName>
</protein>
<evidence type="ECO:0000313" key="4">
    <source>
        <dbReference type="EMBL" id="ADD05442.1"/>
    </source>
</evidence>
<evidence type="ECO:0000256" key="1">
    <source>
        <dbReference type="SAM" id="Phobius"/>
    </source>
</evidence>
<evidence type="ECO:0008006" key="6">
    <source>
        <dbReference type="Google" id="ProtNLM"/>
    </source>
</evidence>
<dbReference type="Proteomes" id="UP000001879">
    <property type="component" value="Chromosome"/>
</dbReference>
<dbReference type="Pfam" id="PF07705">
    <property type="entry name" value="CARDB"/>
    <property type="match status" value="1"/>
</dbReference>
<dbReference type="eggNOG" id="arCOG07560">
    <property type="taxonomic scope" value="Archaea"/>
</dbReference>
<dbReference type="HOGENOM" id="CLU_651547_0_0_2"/>
<keyword evidence="5" id="KW-1185">Reference proteome</keyword>
<evidence type="ECO:0000259" key="2">
    <source>
        <dbReference type="Pfam" id="PF07705"/>
    </source>
</evidence>
<evidence type="ECO:0000313" key="5">
    <source>
        <dbReference type="Proteomes" id="UP000001879"/>
    </source>
</evidence>
<keyword evidence="1" id="KW-0472">Membrane</keyword>
<feature type="domain" description="CARDB" evidence="2">
    <location>
        <begin position="196"/>
        <end position="279"/>
    </location>
</feature>
<sequence>MTCLTSVVQTDGAFYVTPVRNLAHPAHPPMSSRPTFGTIKRVVAILIAIAIVLAAGIVVGQAPALFGIDDDPEATIEFEDQQQNGSVVVIDEVTLSDGGYVVITDGADATEPLAVSEPLSDGTHEELTIDRDDDSEQELLGRLTATVHQDTADEDDFAYAETDGTEDQPYLSAGYPVSDTATVTAEEIDDTLEDSFTVEDLDVPTSATTNETMEVTAEVRNPTDLDDQQPVELRLDGQLLEWQTLDLEGGESTTVTFEVDTRGTPPGERVLGVYTDRDGIHETIELEFHTEPAVTVTDASESRVITDVAIPVEGFVAVVENGDEENATDETDIDPDDWEILGASDQLEPGEHEEVRVSFDENVSVDDDDELTAVIYEGDPEDREAASLYEPDADEIVVDEEALPELVVTTFTVGEVRTNAE</sequence>
<dbReference type="KEGG" id="nmg:Nmag_1869"/>
<dbReference type="EMBL" id="CP001932">
    <property type="protein sequence ID" value="ADD05442.1"/>
    <property type="molecule type" value="Genomic_DNA"/>
</dbReference>
<reference evidence="5" key="1">
    <citation type="submission" date="2010-02" db="EMBL/GenBank/DDBJ databases">
        <title>Complete sequence of chromosome of Natrialba magadii ATCC 43099.</title>
        <authorList>
            <consortium name="US DOE Joint Genome Institute"/>
            <person name="Lucas S."/>
            <person name="Copeland A."/>
            <person name="Lapidus A."/>
            <person name="Cheng J.-F."/>
            <person name="Bruce D."/>
            <person name="Goodwin L."/>
            <person name="Pitluck S."/>
            <person name="Davenport K."/>
            <person name="Saunders E."/>
            <person name="Detter J.C."/>
            <person name="Han C."/>
            <person name="Tapia R."/>
            <person name="Land M."/>
            <person name="Hauser L."/>
            <person name="Kyrpides N."/>
            <person name="Mikhailova N."/>
            <person name="De Castro R.E."/>
            <person name="Maupin-Furlow J.A."/>
            <person name="Woyke T."/>
        </authorList>
    </citation>
    <scope>NUCLEOTIDE SEQUENCE [LARGE SCALE GENOMIC DNA]</scope>
    <source>
        <strain evidence="5">ATCC 43099 / DSM 3394 / CCM 3739 / CIP 104546 / IAM 13178 / JCM 8861 / NBRC 102185 / NCIMB 2190 / MS3</strain>
    </source>
</reference>
<organism evidence="4 5">
    <name type="scientific">Natrialba magadii (strain ATCC 43099 / DSM 3394 / CCM 3739 / CIP 104546 / IAM 13178 / JCM 8861 / NBRC 102185 / NCIMB 2190 / MS3)</name>
    <name type="common">Natronobacterium magadii</name>
    <dbReference type="NCBI Taxonomy" id="547559"/>
    <lineage>
        <taxon>Archaea</taxon>
        <taxon>Methanobacteriati</taxon>
        <taxon>Methanobacteriota</taxon>
        <taxon>Stenosarchaea group</taxon>
        <taxon>Halobacteria</taxon>
        <taxon>Halobacteriales</taxon>
        <taxon>Natrialbaceae</taxon>
        <taxon>Natrialba</taxon>
    </lineage>
</organism>
<evidence type="ECO:0000259" key="3">
    <source>
        <dbReference type="Pfam" id="PF23951"/>
    </source>
</evidence>
<dbReference type="InterPro" id="IPR013783">
    <property type="entry name" value="Ig-like_fold"/>
</dbReference>
<accession>D3SV34</accession>
<feature type="transmembrane region" description="Helical" evidence="1">
    <location>
        <begin position="42"/>
        <end position="66"/>
    </location>
</feature>
<name>D3SV34_NATMM</name>
<proteinExistence type="predicted"/>
<feature type="domain" description="DUF7282" evidence="3">
    <location>
        <begin position="294"/>
        <end position="394"/>
    </location>
</feature>
<dbReference type="AlphaFoldDB" id="D3SV34"/>
<keyword evidence="1" id="KW-0812">Transmembrane</keyword>
<reference evidence="4 5" key="2">
    <citation type="journal article" date="2012" name="BMC Genomics">
        <title>A comparative genomics perspective on the genetic content of the alkaliphilic haloarchaeon Natrialba magadii ATCC 43099T.</title>
        <authorList>
            <person name="Siddaramappa S."/>
            <person name="Challacombe J.F."/>
            <person name="Decastro R.E."/>
            <person name="Pfeiffer F."/>
            <person name="Sastre D.E."/>
            <person name="Gimenez M.I."/>
            <person name="Paggi R.A."/>
            <person name="Detter J.C."/>
            <person name="Davenport K.W."/>
            <person name="Goodwin L.A."/>
            <person name="Kyrpides N."/>
            <person name="Tapia R."/>
            <person name="Pitluck S."/>
            <person name="Lucas S."/>
            <person name="Woyke T."/>
            <person name="Maupin-Furlow J.A."/>
        </authorList>
    </citation>
    <scope>NUCLEOTIDE SEQUENCE [LARGE SCALE GENOMIC DNA]</scope>
    <source>
        <strain evidence="5">ATCC 43099 / DSM 3394 / CCM 3739 / CIP 104546 / IAM 13178 / JCM 8861 / NBRC 102185 / NCIMB 2190 / MS3</strain>
    </source>
</reference>